<keyword evidence="2" id="KW-1133">Transmembrane helix</keyword>
<dbReference type="HOGENOM" id="CLU_2049913_0_0_1"/>
<evidence type="ECO:0000313" key="3">
    <source>
        <dbReference type="EMBL" id="EPE24093.1"/>
    </source>
</evidence>
<keyword evidence="2" id="KW-0812">Transmembrane</keyword>
<organism evidence="3 4">
    <name type="scientific">Glarea lozoyensis (strain ATCC 20868 / MF5171)</name>
    <dbReference type="NCBI Taxonomy" id="1116229"/>
    <lineage>
        <taxon>Eukaryota</taxon>
        <taxon>Fungi</taxon>
        <taxon>Dikarya</taxon>
        <taxon>Ascomycota</taxon>
        <taxon>Pezizomycotina</taxon>
        <taxon>Leotiomycetes</taxon>
        <taxon>Helotiales</taxon>
        <taxon>Helotiaceae</taxon>
        <taxon>Glarea</taxon>
    </lineage>
</organism>
<feature type="region of interest" description="Disordered" evidence="1">
    <location>
        <begin position="65"/>
        <end position="107"/>
    </location>
</feature>
<dbReference type="EMBL" id="KE145373">
    <property type="protein sequence ID" value="EPE24093.1"/>
    <property type="molecule type" value="Genomic_DNA"/>
</dbReference>
<dbReference type="RefSeq" id="XP_008088181.1">
    <property type="nucleotide sequence ID" value="XM_008089990.1"/>
</dbReference>
<name>S3DBQ8_GLAL2</name>
<dbReference type="KEGG" id="glz:GLAREA_07943"/>
<gene>
    <name evidence="3" type="ORF">GLAREA_07943</name>
</gene>
<dbReference type="AlphaFoldDB" id="S3DBQ8"/>
<feature type="compositionally biased region" description="Polar residues" evidence="1">
    <location>
        <begin position="83"/>
        <end position="92"/>
    </location>
</feature>
<feature type="compositionally biased region" description="Polar residues" evidence="1">
    <location>
        <begin position="10"/>
        <end position="20"/>
    </location>
</feature>
<keyword evidence="4" id="KW-1185">Reference proteome</keyword>
<sequence length="120" mass="12908">MTSCRPKVSATANPCQNSEGRTVKTSQHRISIVVTITLYASTVLVLISRSGFDGVWASRRELEEEVRNTSRASSMLGSRHRQPTGNAGASQDATLSTSHHSTATIATSPPIAATRVRCWP</sequence>
<feature type="transmembrane region" description="Helical" evidence="2">
    <location>
        <begin position="30"/>
        <end position="52"/>
    </location>
</feature>
<proteinExistence type="predicted"/>
<feature type="region of interest" description="Disordered" evidence="1">
    <location>
        <begin position="1"/>
        <end position="20"/>
    </location>
</feature>
<reference evidence="3 4" key="1">
    <citation type="journal article" date="2013" name="BMC Genomics">
        <title>Genomics-driven discovery of the pneumocandin biosynthetic gene cluster in the fungus Glarea lozoyensis.</title>
        <authorList>
            <person name="Chen L."/>
            <person name="Yue Q."/>
            <person name="Zhang X."/>
            <person name="Xiang M."/>
            <person name="Wang C."/>
            <person name="Li S."/>
            <person name="Che Y."/>
            <person name="Ortiz-Lopez F.J."/>
            <person name="Bills G.F."/>
            <person name="Liu X."/>
            <person name="An Z."/>
        </authorList>
    </citation>
    <scope>NUCLEOTIDE SEQUENCE [LARGE SCALE GENOMIC DNA]</scope>
    <source>
        <strain evidence="4">ATCC 20868 / MF5171</strain>
    </source>
</reference>
<evidence type="ECO:0000313" key="4">
    <source>
        <dbReference type="Proteomes" id="UP000016922"/>
    </source>
</evidence>
<protein>
    <submittedName>
        <fullName evidence="3">Uncharacterized protein</fullName>
    </submittedName>
</protein>
<dbReference type="Proteomes" id="UP000016922">
    <property type="component" value="Unassembled WGS sequence"/>
</dbReference>
<keyword evidence="2" id="KW-0472">Membrane</keyword>
<dbReference type="GeneID" id="19466994"/>
<feature type="compositionally biased region" description="Low complexity" evidence="1">
    <location>
        <begin position="93"/>
        <end position="107"/>
    </location>
</feature>
<evidence type="ECO:0000256" key="2">
    <source>
        <dbReference type="SAM" id="Phobius"/>
    </source>
</evidence>
<evidence type="ECO:0000256" key="1">
    <source>
        <dbReference type="SAM" id="MobiDB-lite"/>
    </source>
</evidence>
<accession>S3DBQ8</accession>